<name>A0ABY6K2Q1_9ARAC</name>
<evidence type="ECO:0008006" key="4">
    <source>
        <dbReference type="Google" id="ProtNLM"/>
    </source>
</evidence>
<dbReference type="PANTHER" id="PTHR46060:SF1">
    <property type="entry name" value="MARINER MOS1 TRANSPOSASE-LIKE PROTEIN"/>
    <property type="match status" value="1"/>
</dbReference>
<accession>A0ABY6K2Q1</accession>
<evidence type="ECO:0000313" key="2">
    <source>
        <dbReference type="EMBL" id="UYV63126.1"/>
    </source>
</evidence>
<evidence type="ECO:0000313" key="3">
    <source>
        <dbReference type="Proteomes" id="UP001235939"/>
    </source>
</evidence>
<proteinExistence type="predicted"/>
<feature type="region of interest" description="Disordered" evidence="1">
    <location>
        <begin position="198"/>
        <end position="228"/>
    </location>
</feature>
<dbReference type="EMBL" id="CP092864">
    <property type="protein sequence ID" value="UYV63126.1"/>
    <property type="molecule type" value="Genomic_DNA"/>
</dbReference>
<dbReference type="PANTHER" id="PTHR46060">
    <property type="entry name" value="MARINER MOS1 TRANSPOSASE-LIKE PROTEIN"/>
    <property type="match status" value="1"/>
</dbReference>
<gene>
    <name evidence="2" type="ORF">LAZ67_2003227</name>
</gene>
<dbReference type="InterPro" id="IPR052709">
    <property type="entry name" value="Transposase-MT_Hybrid"/>
</dbReference>
<feature type="compositionally biased region" description="Polar residues" evidence="1">
    <location>
        <begin position="219"/>
        <end position="228"/>
    </location>
</feature>
<dbReference type="Gene3D" id="3.30.420.10">
    <property type="entry name" value="Ribonuclease H-like superfamily/Ribonuclease H"/>
    <property type="match status" value="1"/>
</dbReference>
<dbReference type="Proteomes" id="UP001235939">
    <property type="component" value="Chromosome 02"/>
</dbReference>
<sequence length="288" mass="32734">MKHGALFLIHKPKIKSLEWHAPRKKKVCHDMSKGKETLVVFFDYQVLVYYEIIKEGVTINKQEYKEILVRLQWKLLHDNAPAHRAIIVQDYLAKHSVSVLPHPPYSPDIASCDFFFFPKLKITLKWRRFSSSSEVIENAKSGKLGNVHTKNEDTVALRKFREQIKVELGTKDGDRIVLTGLHGRGNVETKRAYPADNEVNRPDKRRQTSDDVRAYPANMRSTVASTRRQTSGDVTLEYIKRACPAAKEVSQFSRCKIADSSSRQIVSGWPAGRNLVSAFPLSDASVSL</sequence>
<evidence type="ECO:0000256" key="1">
    <source>
        <dbReference type="SAM" id="MobiDB-lite"/>
    </source>
</evidence>
<feature type="compositionally biased region" description="Basic and acidic residues" evidence="1">
    <location>
        <begin position="198"/>
        <end position="213"/>
    </location>
</feature>
<reference evidence="2 3" key="1">
    <citation type="submission" date="2022-01" db="EMBL/GenBank/DDBJ databases">
        <title>A chromosomal length assembly of Cordylochernes scorpioides.</title>
        <authorList>
            <person name="Zeh D."/>
            <person name="Zeh J."/>
        </authorList>
    </citation>
    <scope>NUCLEOTIDE SEQUENCE [LARGE SCALE GENOMIC DNA]</scope>
    <source>
        <strain evidence="2">IN4F17</strain>
        <tissue evidence="2">Whole Body</tissue>
    </source>
</reference>
<dbReference type="InterPro" id="IPR036397">
    <property type="entry name" value="RNaseH_sf"/>
</dbReference>
<organism evidence="2 3">
    <name type="scientific">Cordylochernes scorpioides</name>
    <dbReference type="NCBI Taxonomy" id="51811"/>
    <lineage>
        <taxon>Eukaryota</taxon>
        <taxon>Metazoa</taxon>
        <taxon>Ecdysozoa</taxon>
        <taxon>Arthropoda</taxon>
        <taxon>Chelicerata</taxon>
        <taxon>Arachnida</taxon>
        <taxon>Pseudoscorpiones</taxon>
        <taxon>Cheliferoidea</taxon>
        <taxon>Chernetidae</taxon>
        <taxon>Cordylochernes</taxon>
    </lineage>
</organism>
<protein>
    <recommendedName>
        <fullName evidence="4">Transposase</fullName>
    </recommendedName>
</protein>
<keyword evidence="3" id="KW-1185">Reference proteome</keyword>